<comment type="caution">
    <text evidence="2">The sequence shown here is derived from an EMBL/GenBank/DDBJ whole genome shotgun (WGS) entry which is preliminary data.</text>
</comment>
<dbReference type="Proteomes" id="UP001143981">
    <property type="component" value="Unassembled WGS sequence"/>
</dbReference>
<dbReference type="OrthoDB" id="271745at2759"/>
<feature type="region of interest" description="Disordered" evidence="1">
    <location>
        <begin position="69"/>
        <end position="89"/>
    </location>
</feature>
<evidence type="ECO:0000313" key="2">
    <source>
        <dbReference type="EMBL" id="KAJ1733294.1"/>
    </source>
</evidence>
<dbReference type="EMBL" id="JANBOI010000150">
    <property type="protein sequence ID" value="KAJ1733294.1"/>
    <property type="molecule type" value="Genomic_DNA"/>
</dbReference>
<sequence length="151" mass="15955">MATAAAAAAGGGTRHADDSAETDEESLGSSFGDAHSDGAQSTDTRERLDDDLAIAASLWQSYENLPSLVESKDSDADDYAGDEGSDAEGGAISNSLHMVIIECEHGKAAITKLGAYRLFLLSRRATPLGMLKLKLESLCRFLEDCLNCSPR</sequence>
<reference evidence="2" key="1">
    <citation type="submission" date="2022-07" db="EMBL/GenBank/DDBJ databases">
        <title>Phylogenomic reconstructions and comparative analyses of Kickxellomycotina fungi.</title>
        <authorList>
            <person name="Reynolds N.K."/>
            <person name="Stajich J.E."/>
            <person name="Barry K."/>
            <person name="Grigoriev I.V."/>
            <person name="Crous P."/>
            <person name="Smith M.E."/>
        </authorList>
    </citation>
    <scope>NUCLEOTIDE SEQUENCE</scope>
    <source>
        <strain evidence="2">BCRC 34381</strain>
    </source>
</reference>
<evidence type="ECO:0000313" key="3">
    <source>
        <dbReference type="Proteomes" id="UP001143981"/>
    </source>
</evidence>
<gene>
    <name evidence="2" type="ORF">LPJ61_001635</name>
</gene>
<feature type="compositionally biased region" description="Acidic residues" evidence="1">
    <location>
        <begin position="75"/>
        <end position="86"/>
    </location>
</feature>
<name>A0A9W8D0F2_9FUNG</name>
<evidence type="ECO:0000256" key="1">
    <source>
        <dbReference type="SAM" id="MobiDB-lite"/>
    </source>
</evidence>
<dbReference type="AlphaFoldDB" id="A0A9W8D0F2"/>
<organism evidence="2 3">
    <name type="scientific">Coemansia biformis</name>
    <dbReference type="NCBI Taxonomy" id="1286918"/>
    <lineage>
        <taxon>Eukaryota</taxon>
        <taxon>Fungi</taxon>
        <taxon>Fungi incertae sedis</taxon>
        <taxon>Zoopagomycota</taxon>
        <taxon>Kickxellomycotina</taxon>
        <taxon>Kickxellomycetes</taxon>
        <taxon>Kickxellales</taxon>
        <taxon>Kickxellaceae</taxon>
        <taxon>Coemansia</taxon>
    </lineage>
</organism>
<dbReference type="SUPFAM" id="SSF103196">
    <property type="entry name" value="Roadblock/LC7 domain"/>
    <property type="match status" value="1"/>
</dbReference>
<keyword evidence="3" id="KW-1185">Reference proteome</keyword>
<proteinExistence type="predicted"/>
<accession>A0A9W8D0F2</accession>
<feature type="region of interest" description="Disordered" evidence="1">
    <location>
        <begin position="1"/>
        <end position="46"/>
    </location>
</feature>
<dbReference type="Gene3D" id="3.30.450.30">
    <property type="entry name" value="Dynein light chain 2a, cytoplasmic"/>
    <property type="match status" value="1"/>
</dbReference>
<protein>
    <submittedName>
        <fullName evidence="2">Uncharacterized protein</fullName>
    </submittedName>
</protein>